<feature type="transmembrane region" description="Helical" evidence="1">
    <location>
        <begin position="180"/>
        <end position="199"/>
    </location>
</feature>
<proteinExistence type="predicted"/>
<dbReference type="RefSeq" id="WP_301143196.1">
    <property type="nucleotide sequence ID" value="NZ_JAUHQA010000001.1"/>
</dbReference>
<evidence type="ECO:0008006" key="4">
    <source>
        <dbReference type="Google" id="ProtNLM"/>
    </source>
</evidence>
<dbReference type="EMBL" id="JAUHQA010000001">
    <property type="protein sequence ID" value="MDN4481522.1"/>
    <property type="molecule type" value="Genomic_DNA"/>
</dbReference>
<gene>
    <name evidence="2" type="ORF">QQX02_11370</name>
</gene>
<organism evidence="2 3">
    <name type="scientific">Demequina muriae</name>
    <dbReference type="NCBI Taxonomy" id="3051664"/>
    <lineage>
        <taxon>Bacteria</taxon>
        <taxon>Bacillati</taxon>
        <taxon>Actinomycetota</taxon>
        <taxon>Actinomycetes</taxon>
        <taxon>Micrococcales</taxon>
        <taxon>Demequinaceae</taxon>
        <taxon>Demequina</taxon>
    </lineage>
</organism>
<comment type="caution">
    <text evidence="2">The sequence shown here is derived from an EMBL/GenBank/DDBJ whole genome shotgun (WGS) entry which is preliminary data.</text>
</comment>
<name>A0ABT8GJC0_9MICO</name>
<evidence type="ECO:0000313" key="3">
    <source>
        <dbReference type="Proteomes" id="UP001172708"/>
    </source>
</evidence>
<keyword evidence="3" id="KW-1185">Reference proteome</keyword>
<accession>A0ABT8GJC0</accession>
<sequence length="291" mass="30472">MSAFRTLISAICIIAAAILIAWWAISSVIIDQIEDGEAVRGITESALESPAVTASLSAELSARTQEALAAQGVNVSALGLDDELDAAIERAVGTEAFRATVLDQVDEAHAQVTDQLTDSLRTPAPLVVTVDLSDAVNARVDELGAAAAVASDVTVPPVTIEALDAAQFEQARTAYERTAWAQQWGLWSGLALVAFGMLVSHRRQWFLAKVLTVLGLLCVAFGGVVALLGPDSITTFMPGGVDGSLSTMWRDILTEEATPIVVERSLWIGGIALVAALVATLLGAALGGRRR</sequence>
<protein>
    <recommendedName>
        <fullName evidence="4">Integral membrane protein</fullName>
    </recommendedName>
</protein>
<feature type="transmembrane region" description="Helical" evidence="1">
    <location>
        <begin position="7"/>
        <end position="25"/>
    </location>
</feature>
<dbReference type="Proteomes" id="UP001172708">
    <property type="component" value="Unassembled WGS sequence"/>
</dbReference>
<keyword evidence="1" id="KW-0812">Transmembrane</keyword>
<evidence type="ECO:0000256" key="1">
    <source>
        <dbReference type="SAM" id="Phobius"/>
    </source>
</evidence>
<reference evidence="2" key="1">
    <citation type="submission" date="2023-06" db="EMBL/GenBank/DDBJ databases">
        <title>Egi l300058.</title>
        <authorList>
            <person name="Gao L."/>
            <person name="Fang B.-Z."/>
            <person name="Li W.-J."/>
        </authorList>
    </citation>
    <scope>NUCLEOTIDE SEQUENCE</scope>
    <source>
        <strain evidence="2">EGI L300058</strain>
    </source>
</reference>
<feature type="transmembrane region" description="Helical" evidence="1">
    <location>
        <begin position="206"/>
        <end position="228"/>
    </location>
</feature>
<keyword evidence="1" id="KW-1133">Transmembrane helix</keyword>
<feature type="transmembrane region" description="Helical" evidence="1">
    <location>
        <begin position="266"/>
        <end position="286"/>
    </location>
</feature>
<keyword evidence="1" id="KW-0472">Membrane</keyword>
<evidence type="ECO:0000313" key="2">
    <source>
        <dbReference type="EMBL" id="MDN4481522.1"/>
    </source>
</evidence>